<dbReference type="EMBL" id="JACHOO010000008">
    <property type="protein sequence ID" value="MBB5754358.1"/>
    <property type="molecule type" value="Genomic_DNA"/>
</dbReference>
<accession>A0A7W9L3A5</accession>
<gene>
    <name evidence="2" type="ORF">GGQ63_003444</name>
</gene>
<sequence length="33" mass="3504">MPTESLVVSIAVVAAFFLFSVTLAIVSRGGHKR</sequence>
<evidence type="ECO:0000313" key="3">
    <source>
        <dbReference type="Proteomes" id="UP000523821"/>
    </source>
</evidence>
<feature type="transmembrane region" description="Helical" evidence="1">
    <location>
        <begin position="6"/>
        <end position="26"/>
    </location>
</feature>
<protein>
    <submittedName>
        <fullName evidence="2">Uncharacterized protein</fullName>
    </submittedName>
</protein>
<evidence type="ECO:0000256" key="1">
    <source>
        <dbReference type="SAM" id="Phobius"/>
    </source>
</evidence>
<keyword evidence="1" id="KW-0812">Transmembrane</keyword>
<comment type="caution">
    <text evidence="2">The sequence shown here is derived from an EMBL/GenBank/DDBJ whole genome shotgun (WGS) entry which is preliminary data.</text>
</comment>
<name>A0A7W9L3A5_9HYPH</name>
<dbReference type="AlphaFoldDB" id="A0A7W9L3A5"/>
<organism evidence="2 3">
    <name type="scientific">Prosthecomicrobium pneumaticum</name>
    <dbReference type="NCBI Taxonomy" id="81895"/>
    <lineage>
        <taxon>Bacteria</taxon>
        <taxon>Pseudomonadati</taxon>
        <taxon>Pseudomonadota</taxon>
        <taxon>Alphaproteobacteria</taxon>
        <taxon>Hyphomicrobiales</taxon>
        <taxon>Kaistiaceae</taxon>
        <taxon>Prosthecomicrobium</taxon>
    </lineage>
</organism>
<reference evidence="2 3" key="1">
    <citation type="submission" date="2020-08" db="EMBL/GenBank/DDBJ databases">
        <title>Genomic Encyclopedia of Type Strains, Phase IV (KMG-IV): sequencing the most valuable type-strain genomes for metagenomic binning, comparative biology and taxonomic classification.</title>
        <authorList>
            <person name="Goeker M."/>
        </authorList>
    </citation>
    <scope>NUCLEOTIDE SEQUENCE [LARGE SCALE GENOMIC DNA]</scope>
    <source>
        <strain evidence="2 3">DSM 16268</strain>
    </source>
</reference>
<evidence type="ECO:0000313" key="2">
    <source>
        <dbReference type="EMBL" id="MBB5754358.1"/>
    </source>
</evidence>
<keyword evidence="1" id="KW-1133">Transmembrane helix</keyword>
<keyword evidence="3" id="KW-1185">Reference proteome</keyword>
<keyword evidence="1" id="KW-0472">Membrane</keyword>
<dbReference type="Proteomes" id="UP000523821">
    <property type="component" value="Unassembled WGS sequence"/>
</dbReference>
<proteinExistence type="predicted"/>